<dbReference type="EMBL" id="JAULSW010000006">
    <property type="protein sequence ID" value="KAK3378496.1"/>
    <property type="molecule type" value="Genomic_DNA"/>
</dbReference>
<comment type="caution">
    <text evidence="2">The sequence shown here is derived from an EMBL/GenBank/DDBJ whole genome shotgun (WGS) entry which is preliminary data.</text>
</comment>
<feature type="compositionally biased region" description="Basic and acidic residues" evidence="1">
    <location>
        <begin position="698"/>
        <end position="720"/>
    </location>
</feature>
<name>A0AAE0KLV0_9PEZI</name>
<evidence type="ECO:0000313" key="2">
    <source>
        <dbReference type="EMBL" id="KAK3378496.1"/>
    </source>
</evidence>
<feature type="region of interest" description="Disordered" evidence="1">
    <location>
        <begin position="447"/>
        <end position="500"/>
    </location>
</feature>
<feature type="compositionally biased region" description="Polar residues" evidence="1">
    <location>
        <begin position="468"/>
        <end position="498"/>
    </location>
</feature>
<feature type="region of interest" description="Disordered" evidence="1">
    <location>
        <begin position="698"/>
        <end position="745"/>
    </location>
</feature>
<gene>
    <name evidence="2" type="ORF">B0H63DRAFT_249026</name>
</gene>
<feature type="compositionally biased region" description="Polar residues" evidence="1">
    <location>
        <begin position="618"/>
        <end position="629"/>
    </location>
</feature>
<evidence type="ECO:0000256" key="1">
    <source>
        <dbReference type="SAM" id="MobiDB-lite"/>
    </source>
</evidence>
<reference evidence="2" key="2">
    <citation type="submission" date="2023-06" db="EMBL/GenBank/DDBJ databases">
        <authorList>
            <consortium name="Lawrence Berkeley National Laboratory"/>
            <person name="Haridas S."/>
            <person name="Hensen N."/>
            <person name="Bonometti L."/>
            <person name="Westerberg I."/>
            <person name="Brannstrom I.O."/>
            <person name="Guillou S."/>
            <person name="Cros-Aarteil S."/>
            <person name="Calhoun S."/>
            <person name="Kuo A."/>
            <person name="Mondo S."/>
            <person name="Pangilinan J."/>
            <person name="Riley R."/>
            <person name="LaButti K."/>
            <person name="Andreopoulos B."/>
            <person name="Lipzen A."/>
            <person name="Chen C."/>
            <person name="Yanf M."/>
            <person name="Daum C."/>
            <person name="Ng V."/>
            <person name="Clum A."/>
            <person name="Steindorff A."/>
            <person name="Ohm R."/>
            <person name="Martin F."/>
            <person name="Silar P."/>
            <person name="Natvig D."/>
            <person name="Lalanne C."/>
            <person name="Gautier V."/>
            <person name="Ament-velasquez S.L."/>
            <person name="Kruys A."/>
            <person name="Hutchinson M.I."/>
            <person name="Powell A.J."/>
            <person name="Barry K."/>
            <person name="Miller A.N."/>
            <person name="Grigoriev I.V."/>
            <person name="Debuchy R."/>
            <person name="Gladieux P."/>
            <person name="Thoren M.H."/>
            <person name="Johannesson H."/>
        </authorList>
    </citation>
    <scope>NUCLEOTIDE SEQUENCE</scope>
    <source>
        <strain evidence="2">CBS 232.78</strain>
    </source>
</reference>
<organism evidence="2 3">
    <name type="scientific">Podospora didyma</name>
    <dbReference type="NCBI Taxonomy" id="330526"/>
    <lineage>
        <taxon>Eukaryota</taxon>
        <taxon>Fungi</taxon>
        <taxon>Dikarya</taxon>
        <taxon>Ascomycota</taxon>
        <taxon>Pezizomycotina</taxon>
        <taxon>Sordariomycetes</taxon>
        <taxon>Sordariomycetidae</taxon>
        <taxon>Sordariales</taxon>
        <taxon>Podosporaceae</taxon>
        <taxon>Podospora</taxon>
    </lineage>
</organism>
<feature type="compositionally biased region" description="Acidic residues" evidence="1">
    <location>
        <begin position="735"/>
        <end position="745"/>
    </location>
</feature>
<dbReference type="AlphaFoldDB" id="A0AAE0KLV0"/>
<reference evidence="2" key="1">
    <citation type="journal article" date="2023" name="Mol. Phylogenet. Evol.">
        <title>Genome-scale phylogeny and comparative genomics of the fungal order Sordariales.</title>
        <authorList>
            <person name="Hensen N."/>
            <person name="Bonometti L."/>
            <person name="Westerberg I."/>
            <person name="Brannstrom I.O."/>
            <person name="Guillou S."/>
            <person name="Cros-Aarteil S."/>
            <person name="Calhoun S."/>
            <person name="Haridas S."/>
            <person name="Kuo A."/>
            <person name="Mondo S."/>
            <person name="Pangilinan J."/>
            <person name="Riley R."/>
            <person name="LaButti K."/>
            <person name="Andreopoulos B."/>
            <person name="Lipzen A."/>
            <person name="Chen C."/>
            <person name="Yan M."/>
            <person name="Daum C."/>
            <person name="Ng V."/>
            <person name="Clum A."/>
            <person name="Steindorff A."/>
            <person name="Ohm R.A."/>
            <person name="Martin F."/>
            <person name="Silar P."/>
            <person name="Natvig D.O."/>
            <person name="Lalanne C."/>
            <person name="Gautier V."/>
            <person name="Ament-Velasquez S.L."/>
            <person name="Kruys A."/>
            <person name="Hutchinson M.I."/>
            <person name="Powell A.J."/>
            <person name="Barry K."/>
            <person name="Miller A.N."/>
            <person name="Grigoriev I.V."/>
            <person name="Debuchy R."/>
            <person name="Gladieux P."/>
            <person name="Hiltunen Thoren M."/>
            <person name="Johannesson H."/>
        </authorList>
    </citation>
    <scope>NUCLEOTIDE SEQUENCE</scope>
    <source>
        <strain evidence="2">CBS 232.78</strain>
    </source>
</reference>
<proteinExistence type="predicted"/>
<dbReference type="Proteomes" id="UP001285441">
    <property type="component" value="Unassembled WGS sequence"/>
</dbReference>
<feature type="compositionally biased region" description="Basic and acidic residues" evidence="1">
    <location>
        <begin position="227"/>
        <end position="242"/>
    </location>
</feature>
<feature type="region of interest" description="Disordered" evidence="1">
    <location>
        <begin position="618"/>
        <end position="642"/>
    </location>
</feature>
<protein>
    <submittedName>
        <fullName evidence="2">Uncharacterized protein</fullName>
    </submittedName>
</protein>
<evidence type="ECO:0000313" key="3">
    <source>
        <dbReference type="Proteomes" id="UP001285441"/>
    </source>
</evidence>
<keyword evidence="3" id="KW-1185">Reference proteome</keyword>
<accession>A0AAE0KLV0</accession>
<feature type="region of interest" description="Disordered" evidence="1">
    <location>
        <begin position="544"/>
        <end position="578"/>
    </location>
</feature>
<feature type="region of interest" description="Disordered" evidence="1">
    <location>
        <begin position="96"/>
        <end position="249"/>
    </location>
</feature>
<feature type="region of interest" description="Disordered" evidence="1">
    <location>
        <begin position="380"/>
        <end position="426"/>
    </location>
</feature>
<feature type="region of interest" description="Disordered" evidence="1">
    <location>
        <begin position="311"/>
        <end position="332"/>
    </location>
</feature>
<sequence length="745" mass="82530">MGGKVWSRDEEVVFWKQIVTQSPKRAGLDRLNAEKSWSSLATMMTRIMNANKKNPKEELRRNYTALGLFEHFFQNARNRNFSPNAHKFVTRHLQQEDKDALAEGRPPAYVLDAEERRKPRPARARNDPTKLSVTHVDPSSKIRKSLPKAARPTVKPAPALVSALEEEFPRRSNRFSGSVSDFMSREKSALDEEDDDDLEYYGHKDSRTTKSTNRQRNFDDVGNQGCDNRRPGKKGKEVDRGDGFGVDDNELGMLPPRCLTNGAYPGLDRGAGLNSNVIHPAWSRGAQVNSNGYALADDSISLPPYRRVDSNNPVLDRGARVNSNSYAPADDIDPRPYRSMSFYLNQLEGTPPTYRSNSHGYGHGNNMDSMARGDRVNTNSYGRDVGENSPLVRSNEYFSRPDRGSRSGGGRYDLDDESGLPPFRSINRSFGRFGDGYDLGGGNGEMLPANRSNSHNHGKLEEARVRGNNPNVSMEDGQSANRTSPYFSASNKGASNHPSGHYVRTEARLHNYRSSSDDLEKSNQETRNRINTLVLATETGQYYHHSDNDYRSSPHGTEAGTHYHRSNSGDLEKSGHEAQNHNNPVFGMEAGVPSPGNEAQDHSSTHVIGIVAAVSSHRNGSDTLVQSDNGTRDHHSSPHPAPNVRLLLDRAMTLTDDAAGHHSNGRTPGQEGHGMFVAQSSVQVPAVWACQDLLIDNGKDADADHDPDQDAEYDPDHMFGDEEDTEHDANRGAECDPDYDPDQTQ</sequence>